<dbReference type="PROSITE" id="PS51257">
    <property type="entry name" value="PROKAR_LIPOPROTEIN"/>
    <property type="match status" value="1"/>
</dbReference>
<protein>
    <recommendedName>
        <fullName evidence="4">Lipoprotein</fullName>
    </recommendedName>
</protein>
<dbReference type="EMBL" id="BAAAOF010000002">
    <property type="protein sequence ID" value="GAA1920340.1"/>
    <property type="molecule type" value="Genomic_DNA"/>
</dbReference>
<gene>
    <name evidence="2" type="ORF">GCM10009775_11140</name>
</gene>
<accession>A0ABN2PFC9</accession>
<evidence type="ECO:0008006" key="4">
    <source>
        <dbReference type="Google" id="ProtNLM"/>
    </source>
</evidence>
<evidence type="ECO:0000313" key="3">
    <source>
        <dbReference type="Proteomes" id="UP001501343"/>
    </source>
</evidence>
<sequence>MTRRTLAGSVAVAAALLMAGCAAEDPTVAVPSPTVESPTPSQAPYAVPSTLEGEIARAVFEPDAGADGSPQTSYTAVDLVRADEPFTIEGQCIGDSVEFEVIRAAVGDSGTMLMGGTFTCGENSTPGSYSSPYSGPVQLVLKGTDGIEAGWFAVVPAPAG</sequence>
<evidence type="ECO:0000313" key="2">
    <source>
        <dbReference type="EMBL" id="GAA1920340.1"/>
    </source>
</evidence>
<organism evidence="2 3">
    <name type="scientific">Microbacterium aoyamense</name>
    <dbReference type="NCBI Taxonomy" id="344166"/>
    <lineage>
        <taxon>Bacteria</taxon>
        <taxon>Bacillati</taxon>
        <taxon>Actinomycetota</taxon>
        <taxon>Actinomycetes</taxon>
        <taxon>Micrococcales</taxon>
        <taxon>Microbacteriaceae</taxon>
        <taxon>Microbacterium</taxon>
    </lineage>
</organism>
<evidence type="ECO:0000256" key="1">
    <source>
        <dbReference type="SAM" id="SignalP"/>
    </source>
</evidence>
<name>A0ABN2PFC9_9MICO</name>
<keyword evidence="3" id="KW-1185">Reference proteome</keyword>
<dbReference type="Proteomes" id="UP001501343">
    <property type="component" value="Unassembled WGS sequence"/>
</dbReference>
<reference evidence="2 3" key="1">
    <citation type="journal article" date="2019" name="Int. J. Syst. Evol. Microbiol.">
        <title>The Global Catalogue of Microorganisms (GCM) 10K type strain sequencing project: providing services to taxonomists for standard genome sequencing and annotation.</title>
        <authorList>
            <consortium name="The Broad Institute Genomics Platform"/>
            <consortium name="The Broad Institute Genome Sequencing Center for Infectious Disease"/>
            <person name="Wu L."/>
            <person name="Ma J."/>
        </authorList>
    </citation>
    <scope>NUCLEOTIDE SEQUENCE [LARGE SCALE GENOMIC DNA]</scope>
    <source>
        <strain evidence="2 3">JCM 14900</strain>
    </source>
</reference>
<comment type="caution">
    <text evidence="2">The sequence shown here is derived from an EMBL/GenBank/DDBJ whole genome shotgun (WGS) entry which is preliminary data.</text>
</comment>
<feature type="signal peptide" evidence="1">
    <location>
        <begin position="1"/>
        <end position="23"/>
    </location>
</feature>
<feature type="chain" id="PRO_5045902640" description="Lipoprotein" evidence="1">
    <location>
        <begin position="24"/>
        <end position="160"/>
    </location>
</feature>
<dbReference type="RefSeq" id="WP_248146235.1">
    <property type="nucleotide sequence ID" value="NZ_BAAAOF010000002.1"/>
</dbReference>
<keyword evidence="1" id="KW-0732">Signal</keyword>
<proteinExistence type="predicted"/>